<proteinExistence type="predicted"/>
<evidence type="ECO:0000259" key="2">
    <source>
        <dbReference type="Pfam" id="PF22725"/>
    </source>
</evidence>
<dbReference type="InterPro" id="IPR051317">
    <property type="entry name" value="Gfo/Idh/MocA_oxidoreduct"/>
</dbReference>
<feature type="domain" description="Gfo/Idh/MocA-like oxidoreductase N-terminal" evidence="1">
    <location>
        <begin position="5"/>
        <end position="115"/>
    </location>
</feature>
<comment type="caution">
    <text evidence="3">The sequence shown here is derived from an EMBL/GenBank/DDBJ whole genome shotgun (WGS) entry which is preliminary data.</text>
</comment>
<sequence>MKRWRAAVIGGGFIGRVHAEALHRLPQAELTALCDPEGAQQKAEAWNVPHAYADYRELVEQERPEVVHICTPNATHYEIAKFALEHGAHVLCEKPFVLHLWQAQELTALARARGLANGINFHNRFYPMVAQLRACVQQWQLGKIFTVHGSYLQDWLLFDTDYSWRVHRETGGYSRAVADIGSHWLDLAEYTTGLRVTEVLAEFSTVHPVRMRPGRTSGTFGGTGTADGMPYSVDTEDCALLLLRFDTGAVGSVVISQVFAGKKNELSFSVAGSAASAMWNSERPEELWMGRRPAASQLLCKTPEQLMDAPAALACYPGGHIEGFSEAVLQGCAQFYAGLEAPCAEYAYADFAAGLRGMQLCEAICTSARSGRWTAVETETDA</sequence>
<dbReference type="SUPFAM" id="SSF51735">
    <property type="entry name" value="NAD(P)-binding Rossmann-fold domains"/>
    <property type="match status" value="1"/>
</dbReference>
<dbReference type="AlphaFoldDB" id="A0A6I2UB25"/>
<gene>
    <name evidence="3" type="ORF">FYJ76_15140</name>
</gene>
<accession>A0A6I2UB25</accession>
<dbReference type="InterPro" id="IPR036291">
    <property type="entry name" value="NAD(P)-bd_dom_sf"/>
</dbReference>
<dbReference type="SUPFAM" id="SSF55347">
    <property type="entry name" value="Glyceraldehyde-3-phosphate dehydrogenase-like, C-terminal domain"/>
    <property type="match status" value="1"/>
</dbReference>
<dbReference type="Proteomes" id="UP000431913">
    <property type="component" value="Unassembled WGS sequence"/>
</dbReference>
<evidence type="ECO:0000313" key="4">
    <source>
        <dbReference type="Proteomes" id="UP000431913"/>
    </source>
</evidence>
<protein>
    <submittedName>
        <fullName evidence="3">Gfo/Idh/MocA family oxidoreductase</fullName>
    </submittedName>
</protein>
<dbReference type="RefSeq" id="WP_055081411.1">
    <property type="nucleotide sequence ID" value="NZ_CAOJUJ010000029.1"/>
</dbReference>
<dbReference type="Pfam" id="PF01408">
    <property type="entry name" value="GFO_IDH_MocA"/>
    <property type="match status" value="1"/>
</dbReference>
<dbReference type="PANTHER" id="PTHR43708:SF3">
    <property type="entry name" value="OXIDOREDUCTASE"/>
    <property type="match status" value="1"/>
</dbReference>
<name>A0A6I2UB25_9FIRM</name>
<dbReference type="InterPro" id="IPR055170">
    <property type="entry name" value="GFO_IDH_MocA-like_dom"/>
</dbReference>
<evidence type="ECO:0000313" key="3">
    <source>
        <dbReference type="EMBL" id="MST93248.1"/>
    </source>
</evidence>
<organism evidence="3 4">
    <name type="scientific">Ruthenibacterium lactatiformans</name>
    <dbReference type="NCBI Taxonomy" id="1550024"/>
    <lineage>
        <taxon>Bacteria</taxon>
        <taxon>Bacillati</taxon>
        <taxon>Bacillota</taxon>
        <taxon>Clostridia</taxon>
        <taxon>Eubacteriales</taxon>
        <taxon>Oscillospiraceae</taxon>
        <taxon>Ruthenibacterium</taxon>
    </lineage>
</organism>
<reference evidence="3 4" key="1">
    <citation type="submission" date="2019-08" db="EMBL/GenBank/DDBJ databases">
        <title>In-depth cultivation of the pig gut microbiome towards novel bacterial diversity and tailored functional studies.</title>
        <authorList>
            <person name="Wylensek D."/>
            <person name="Hitch T.C.A."/>
            <person name="Clavel T."/>
        </authorList>
    </citation>
    <scope>NUCLEOTIDE SEQUENCE [LARGE SCALE GENOMIC DNA]</scope>
    <source>
        <strain evidence="3 4">WCA3-601-WT-6J</strain>
    </source>
</reference>
<dbReference type="GO" id="GO:0000166">
    <property type="term" value="F:nucleotide binding"/>
    <property type="evidence" value="ECO:0007669"/>
    <property type="project" value="InterPro"/>
</dbReference>
<dbReference type="PANTHER" id="PTHR43708">
    <property type="entry name" value="CONSERVED EXPRESSED OXIDOREDUCTASE (EUROFUNG)"/>
    <property type="match status" value="1"/>
</dbReference>
<dbReference type="Gene3D" id="3.30.360.10">
    <property type="entry name" value="Dihydrodipicolinate Reductase, domain 2"/>
    <property type="match status" value="1"/>
</dbReference>
<evidence type="ECO:0000259" key="1">
    <source>
        <dbReference type="Pfam" id="PF01408"/>
    </source>
</evidence>
<dbReference type="Gene3D" id="3.40.50.720">
    <property type="entry name" value="NAD(P)-binding Rossmann-like Domain"/>
    <property type="match status" value="1"/>
</dbReference>
<dbReference type="Pfam" id="PF22725">
    <property type="entry name" value="GFO_IDH_MocA_C3"/>
    <property type="match status" value="1"/>
</dbReference>
<dbReference type="EMBL" id="VUNJ01000022">
    <property type="protein sequence ID" value="MST93248.1"/>
    <property type="molecule type" value="Genomic_DNA"/>
</dbReference>
<dbReference type="InterPro" id="IPR000683">
    <property type="entry name" value="Gfo/Idh/MocA-like_OxRdtase_N"/>
</dbReference>
<feature type="domain" description="GFO/IDH/MocA-like oxidoreductase" evidence="2">
    <location>
        <begin position="130"/>
        <end position="276"/>
    </location>
</feature>